<dbReference type="RefSeq" id="WP_196816333.1">
    <property type="nucleotide sequence ID" value="NZ_CP012850.1"/>
</dbReference>
<dbReference type="KEGG" id="taa:NMY3_03042"/>
<dbReference type="EMBL" id="CP012850">
    <property type="protein sequence ID" value="ALI37229.1"/>
    <property type="molecule type" value="Genomic_DNA"/>
</dbReference>
<dbReference type="GeneID" id="60422909"/>
<proteinExistence type="predicted"/>
<keyword evidence="2" id="KW-1185">Reference proteome</keyword>
<gene>
    <name evidence="1" type="ORF">NMY3_03042</name>
</gene>
<evidence type="ECO:0000313" key="1">
    <source>
        <dbReference type="EMBL" id="ALI37229.1"/>
    </source>
</evidence>
<sequence length="209" mass="24882">MDTYRNLEQNYLRRFNSFFNNEKLSSTYKPVFLKALLDISDYDDDFTGRKPIGHQWIEKNGEQLRVDLNFIAIRYIKYYWEFLFKFKLRQSHNPLDANINAILSNVNNEPKTPSLEQLVTNEFQKLRKEVINKSIKPEVLFHLDPIGDLYKRNERSDSITIDKPLVDFFINHRGILLWALNFMITHYLEKINFVPRIAEKVAGSNPRTH</sequence>
<organism evidence="1 2">
    <name type="scientific">Candidatus Nitrosocosmicus oleophilus</name>
    <dbReference type="NCBI Taxonomy" id="1353260"/>
    <lineage>
        <taxon>Archaea</taxon>
        <taxon>Nitrososphaerota</taxon>
        <taxon>Nitrososphaeria</taxon>
        <taxon>Nitrososphaerales</taxon>
        <taxon>Nitrososphaeraceae</taxon>
        <taxon>Candidatus Nitrosocosmicus</taxon>
    </lineage>
</organism>
<reference evidence="2" key="1">
    <citation type="submission" date="2015-10" db="EMBL/GenBank/DDBJ databases">
        <title>Niche specialization of a soil ammonia-oxidizing archaeon, Candidatus Nitrosocosmicus oleophilus.</title>
        <authorList>
            <person name="Jung M.-Y."/>
            <person name="Rhee S.-K."/>
        </authorList>
    </citation>
    <scope>NUCLEOTIDE SEQUENCE [LARGE SCALE GENOMIC DNA]</scope>
    <source>
        <strain evidence="2">MY3</strain>
    </source>
</reference>
<accession>A0A654M437</accession>
<name>A0A654M437_9ARCH</name>
<protein>
    <submittedName>
        <fullName evidence="1">Uncharacterized protein</fullName>
    </submittedName>
</protein>
<dbReference type="Proteomes" id="UP000058925">
    <property type="component" value="Chromosome"/>
</dbReference>
<evidence type="ECO:0000313" key="2">
    <source>
        <dbReference type="Proteomes" id="UP000058925"/>
    </source>
</evidence>
<dbReference type="AlphaFoldDB" id="A0A654M437"/>